<accession>A0AAJ8DY53</accession>
<sequence length="202" mass="22032">MDGEAVGRGNQQASENASYGTDELTKDSLGHRIDKTDRHQRATELRVRSRTGNSSGQRAREIGNLPKKGKIKMAVCRTELFLLPRTTDQKEYRPNRISSPPLRRSQGSWWMMAPRRTSTTTEGLFGYDTHTNSPSSSSIPVGVIGPSGSINPPKKPILRLNTVFDAVCLACPFGCSPFSLCGADRKAHLTQPAPEAKHSAGV</sequence>
<feature type="compositionally biased region" description="Polar residues" evidence="1">
    <location>
        <begin position="9"/>
        <end position="19"/>
    </location>
</feature>
<dbReference type="VEuPathDB" id="FungiDB:An01g10160"/>
<gene>
    <name evidence="2" type="ORF">An01g10160</name>
</gene>
<dbReference type="RefSeq" id="XP_059599736.1">
    <property type="nucleotide sequence ID" value="XM_059750940.1"/>
</dbReference>
<dbReference type="GeneID" id="84590066"/>
<dbReference type="KEGG" id="ang:An01g10160"/>
<name>A0AAJ8DY53_ASPNG</name>
<feature type="compositionally biased region" description="Basic and acidic residues" evidence="1">
    <location>
        <begin position="23"/>
        <end position="47"/>
    </location>
</feature>
<proteinExistence type="predicted"/>
<organism evidence="2">
    <name type="scientific">Aspergillus niger</name>
    <dbReference type="NCBI Taxonomy" id="5061"/>
    <lineage>
        <taxon>Eukaryota</taxon>
        <taxon>Fungi</taxon>
        <taxon>Dikarya</taxon>
        <taxon>Ascomycota</taxon>
        <taxon>Pezizomycotina</taxon>
        <taxon>Eurotiomycetes</taxon>
        <taxon>Eurotiomycetidae</taxon>
        <taxon>Eurotiales</taxon>
        <taxon>Aspergillaceae</taxon>
        <taxon>Aspergillus</taxon>
        <taxon>Aspergillus subgen. Circumdati</taxon>
    </lineage>
</organism>
<evidence type="ECO:0000256" key="1">
    <source>
        <dbReference type="SAM" id="MobiDB-lite"/>
    </source>
</evidence>
<evidence type="ECO:0000313" key="2">
    <source>
        <dbReference type="RefSeq" id="XP_059599736.1"/>
    </source>
</evidence>
<reference evidence="2" key="2">
    <citation type="submission" date="2025-08" db="UniProtKB">
        <authorList>
            <consortium name="RefSeq"/>
        </authorList>
    </citation>
    <scope>IDENTIFICATION</scope>
</reference>
<dbReference type="AlphaFoldDB" id="A0AAJ8DY53"/>
<reference evidence="2" key="1">
    <citation type="submission" date="2025-02" db="EMBL/GenBank/DDBJ databases">
        <authorList>
            <consortium name="NCBI Genome Project"/>
        </authorList>
    </citation>
    <scope>NUCLEOTIDE SEQUENCE</scope>
</reference>
<feature type="region of interest" description="Disordered" evidence="1">
    <location>
        <begin position="1"/>
        <end position="62"/>
    </location>
</feature>
<protein>
    <submittedName>
        <fullName evidence="2">Uncharacterized protein</fullName>
    </submittedName>
</protein>